<dbReference type="Proteomes" id="UP000037460">
    <property type="component" value="Unassembled WGS sequence"/>
</dbReference>
<protein>
    <submittedName>
        <fullName evidence="1">Uncharacterized protein</fullName>
    </submittedName>
</protein>
<keyword evidence="2" id="KW-1185">Reference proteome</keyword>
<feature type="non-terminal residue" evidence="1">
    <location>
        <position position="1"/>
    </location>
</feature>
<name>A0A0M0K311_9EUKA</name>
<evidence type="ECO:0000313" key="2">
    <source>
        <dbReference type="Proteomes" id="UP000037460"/>
    </source>
</evidence>
<reference evidence="2" key="1">
    <citation type="journal article" date="2015" name="PLoS Genet.">
        <title>Genome Sequence and Transcriptome Analyses of Chrysochromulina tobin: Metabolic Tools for Enhanced Algal Fitness in the Prominent Order Prymnesiales (Haptophyceae).</title>
        <authorList>
            <person name="Hovde B.T."/>
            <person name="Deodato C.R."/>
            <person name="Hunsperger H.M."/>
            <person name="Ryken S.A."/>
            <person name="Yost W."/>
            <person name="Jha R.K."/>
            <person name="Patterson J."/>
            <person name="Monnat R.J. Jr."/>
            <person name="Barlow S.B."/>
            <person name="Starkenburg S.R."/>
            <person name="Cattolico R.A."/>
        </authorList>
    </citation>
    <scope>NUCLEOTIDE SEQUENCE</scope>
    <source>
        <strain evidence="2">CCMP291</strain>
    </source>
</reference>
<sequence>IGSNVSGSRSRGTGLEHAGLRDQAELLLLHVLLQRPGVREYGAAVCRLYGLLDQNRADEAGVSMRTERRRQLLSALLEPPSQLSAPSLFERLNASVPPDELSCPEWQLLRKPSDDLQYLARTWALAASSQALVPDTAPQMSPLAPDTALPMSPITPDTALPASPSSEELPSRLLEICVQTILTQHRVQTILTQHRYATARAAVGATRERLEDVVAAMEAAAAKPPWDATHAEHAAEVKSAAHELATISAELARKAELAAE</sequence>
<organism evidence="1 2">
    <name type="scientific">Chrysochromulina tobinii</name>
    <dbReference type="NCBI Taxonomy" id="1460289"/>
    <lineage>
        <taxon>Eukaryota</taxon>
        <taxon>Haptista</taxon>
        <taxon>Haptophyta</taxon>
        <taxon>Prymnesiophyceae</taxon>
        <taxon>Prymnesiales</taxon>
        <taxon>Chrysochromulinaceae</taxon>
        <taxon>Chrysochromulina</taxon>
    </lineage>
</organism>
<gene>
    <name evidence="1" type="ORF">Ctob_004299</name>
</gene>
<accession>A0A0M0K311</accession>
<dbReference type="EMBL" id="JWZX01001576">
    <property type="protein sequence ID" value="KOO33204.1"/>
    <property type="molecule type" value="Genomic_DNA"/>
</dbReference>
<dbReference type="AlphaFoldDB" id="A0A0M0K311"/>
<evidence type="ECO:0000313" key="1">
    <source>
        <dbReference type="EMBL" id="KOO33204.1"/>
    </source>
</evidence>
<comment type="caution">
    <text evidence="1">The sequence shown here is derived from an EMBL/GenBank/DDBJ whole genome shotgun (WGS) entry which is preliminary data.</text>
</comment>
<proteinExistence type="predicted"/>